<protein>
    <submittedName>
        <fullName evidence="9">FtsX-like permease family</fullName>
    </submittedName>
</protein>
<reference evidence="9 10" key="1">
    <citation type="submission" date="2018-12" db="EMBL/GenBank/DDBJ databases">
        <authorList>
            <consortium name="Pathogen Informatics"/>
        </authorList>
    </citation>
    <scope>NUCLEOTIDE SEQUENCE [LARGE SCALE GENOMIC DNA]</scope>
    <source>
        <strain evidence="9 10">NCTC12967</strain>
    </source>
</reference>
<organism evidence="9 10">
    <name type="scientific">Arachnia propionica</name>
    <dbReference type="NCBI Taxonomy" id="1750"/>
    <lineage>
        <taxon>Bacteria</taxon>
        <taxon>Bacillati</taxon>
        <taxon>Actinomycetota</taxon>
        <taxon>Actinomycetes</taxon>
        <taxon>Propionibacteriales</taxon>
        <taxon>Propionibacteriaceae</taxon>
        <taxon>Arachnia</taxon>
    </lineage>
</organism>
<proteinExistence type="inferred from homology"/>
<feature type="transmembrane region" description="Helical" evidence="7">
    <location>
        <begin position="511"/>
        <end position="531"/>
    </location>
</feature>
<evidence type="ECO:0000256" key="6">
    <source>
        <dbReference type="ARBA" id="ARBA00023136"/>
    </source>
</evidence>
<dbReference type="GO" id="GO:0098797">
    <property type="term" value="C:plasma membrane protein complex"/>
    <property type="evidence" value="ECO:0007669"/>
    <property type="project" value="TreeGrafter"/>
</dbReference>
<keyword evidence="4 7" id="KW-0812">Transmembrane</keyword>
<evidence type="ECO:0000313" key="10">
    <source>
        <dbReference type="Proteomes" id="UP000273044"/>
    </source>
</evidence>
<evidence type="ECO:0000256" key="4">
    <source>
        <dbReference type="ARBA" id="ARBA00022692"/>
    </source>
</evidence>
<keyword evidence="6 7" id="KW-0472">Membrane</keyword>
<dbReference type="PANTHER" id="PTHR30489:SF0">
    <property type="entry name" value="LIPOPROTEIN-RELEASING SYSTEM TRANSMEMBRANE PROTEIN LOLE"/>
    <property type="match status" value="1"/>
</dbReference>
<evidence type="ECO:0000313" key="9">
    <source>
        <dbReference type="EMBL" id="VEH69227.1"/>
    </source>
</evidence>
<feature type="domain" description="ABC3 transporter permease C-terminal" evidence="8">
    <location>
        <begin position="77"/>
        <end position="193"/>
    </location>
</feature>
<feature type="transmembrane region" description="Helical" evidence="7">
    <location>
        <begin position="65"/>
        <end position="92"/>
    </location>
</feature>
<evidence type="ECO:0000256" key="5">
    <source>
        <dbReference type="ARBA" id="ARBA00022989"/>
    </source>
</evidence>
<gene>
    <name evidence="9" type="ORF">NCTC12967_00491</name>
</gene>
<comment type="subcellular location">
    <subcellularLocation>
        <location evidence="1">Cell membrane</location>
        <topology evidence="1">Multi-pass membrane protein</topology>
    </subcellularLocation>
</comment>
<feature type="transmembrane region" description="Helical" evidence="7">
    <location>
        <begin position="236"/>
        <end position="269"/>
    </location>
</feature>
<evidence type="ECO:0000256" key="2">
    <source>
        <dbReference type="ARBA" id="ARBA00005236"/>
    </source>
</evidence>
<feature type="transmembrane region" description="Helical" evidence="7">
    <location>
        <begin position="552"/>
        <end position="585"/>
    </location>
</feature>
<evidence type="ECO:0000259" key="8">
    <source>
        <dbReference type="Pfam" id="PF02687"/>
    </source>
</evidence>
<dbReference type="EMBL" id="LR134406">
    <property type="protein sequence ID" value="VEH69227.1"/>
    <property type="molecule type" value="Genomic_DNA"/>
</dbReference>
<accession>A0A448MVP3</accession>
<dbReference type="PANTHER" id="PTHR30489">
    <property type="entry name" value="LIPOPROTEIN-RELEASING SYSTEM TRANSMEMBRANE PROTEIN LOLE"/>
    <property type="match status" value="1"/>
</dbReference>
<dbReference type="AlphaFoldDB" id="A0A448MVP3"/>
<feature type="transmembrane region" description="Helical" evidence="7">
    <location>
        <begin position="209"/>
        <end position="230"/>
    </location>
</feature>
<keyword evidence="10" id="KW-1185">Reference proteome</keyword>
<dbReference type="GO" id="GO:0044874">
    <property type="term" value="P:lipoprotein localization to outer membrane"/>
    <property type="evidence" value="ECO:0007669"/>
    <property type="project" value="TreeGrafter"/>
</dbReference>
<feature type="transmembrane region" description="Helical" evidence="7">
    <location>
        <begin position="113"/>
        <end position="146"/>
    </location>
</feature>
<feature type="transmembrane region" description="Helical" evidence="7">
    <location>
        <begin position="166"/>
        <end position="188"/>
    </location>
</feature>
<dbReference type="GeneID" id="64405988"/>
<comment type="similarity">
    <text evidence="2">Belongs to the ABC-4 integral membrane protein family. LolC/E subfamily.</text>
</comment>
<evidence type="ECO:0000256" key="1">
    <source>
        <dbReference type="ARBA" id="ARBA00004651"/>
    </source>
</evidence>
<dbReference type="RefSeq" id="WP_082793908.1">
    <property type="nucleotide sequence ID" value="NZ_LR134406.1"/>
</dbReference>
<dbReference type="InterPro" id="IPR003838">
    <property type="entry name" value="ABC3_permease_C"/>
</dbReference>
<keyword evidence="3" id="KW-1003">Cell membrane</keyword>
<sequence>MRALEMIHLSTRLVVRHLGLYAGCAFTIAATAVVTGAETTVAAAFGDPGRVFADGLAREQVTKTAQLAGWLLTAMCGLAIVISGFLVFSAVKQVVSLRQRELAMLRLAGAGRWHVCVMAFLECTTLALVASAPSALLGGALASPFFEMLKTVGMFSRVGLDTSVQVLPIVMVTAVLVLTSATAGLLAARSATRGDLIGSADPLSGRMRPLQVAGRLVVAVACVCAVALIGPDSDAGLAILVPVIAVVPLLALAPFLVPAVTWLAGRVLAPIMSGPAMLAAGRASKDRRRYVGVAMPFILAVGLLGGFHIGNAVDEHRTFGAYGELLTATAVVSVPDAASADRAVDLIGGSASTIARHTSAMRTVTDPAGNLELKRLNFVDPVAYAELWSQQVVSGDLSQAGGKSIVSGEKGDEVGDTYTLDDAAGKPVTLRVVAVVRDPVNDGLFLDWTQLAAMTGGRAGPPTVFVNGTSDTGELAGKLDENSVAGSVTDVPGYVRRRLEARHVATANSNIGLFGTIYLMSLVGMTQMAIASNLGRRREYSTLRSLGVGRGGVMGVVAVEAVILLVTSAILILGTLLGLGARYALGDASLVGPAIIDVLPQTLGAFGFMSAFLIAGNALGAFLAAGDDPGRA</sequence>
<feature type="transmembrane region" description="Helical" evidence="7">
    <location>
        <begin position="20"/>
        <end position="45"/>
    </location>
</feature>
<feature type="transmembrane region" description="Helical" evidence="7">
    <location>
        <begin position="290"/>
        <end position="309"/>
    </location>
</feature>
<feature type="transmembrane region" description="Helical" evidence="7">
    <location>
        <begin position="605"/>
        <end position="625"/>
    </location>
</feature>
<evidence type="ECO:0000256" key="3">
    <source>
        <dbReference type="ARBA" id="ARBA00022475"/>
    </source>
</evidence>
<dbReference type="InterPro" id="IPR051447">
    <property type="entry name" value="Lipoprotein-release_system"/>
</dbReference>
<name>A0A448MVP3_9ACTN</name>
<dbReference type="Pfam" id="PF02687">
    <property type="entry name" value="FtsX"/>
    <property type="match status" value="1"/>
</dbReference>
<dbReference type="Proteomes" id="UP000273044">
    <property type="component" value="Chromosome"/>
</dbReference>
<keyword evidence="5 7" id="KW-1133">Transmembrane helix</keyword>
<evidence type="ECO:0000256" key="7">
    <source>
        <dbReference type="SAM" id="Phobius"/>
    </source>
</evidence>